<dbReference type="OrthoDB" id="9787129at2"/>
<evidence type="ECO:0000256" key="8">
    <source>
        <dbReference type="SAM" id="MobiDB-lite"/>
    </source>
</evidence>
<keyword evidence="2" id="KW-0813">Transport</keyword>
<comment type="similarity">
    <text evidence="7">Belongs to the GntP permease family.</text>
</comment>
<organism evidence="10 11">
    <name type="scientific">Chitinophaga barathri</name>
    <dbReference type="NCBI Taxonomy" id="1647451"/>
    <lineage>
        <taxon>Bacteria</taxon>
        <taxon>Pseudomonadati</taxon>
        <taxon>Bacteroidota</taxon>
        <taxon>Chitinophagia</taxon>
        <taxon>Chitinophagales</taxon>
        <taxon>Chitinophagaceae</taxon>
        <taxon>Chitinophaga</taxon>
    </lineage>
</organism>
<feature type="transmembrane region" description="Helical" evidence="9">
    <location>
        <begin position="401"/>
        <end position="424"/>
    </location>
</feature>
<dbReference type="Pfam" id="PF02447">
    <property type="entry name" value="GntP_permease"/>
    <property type="match status" value="1"/>
</dbReference>
<dbReference type="EMBL" id="RMBX01000009">
    <property type="protein sequence ID" value="RPD39915.1"/>
    <property type="molecule type" value="Genomic_DNA"/>
</dbReference>
<evidence type="ECO:0000256" key="3">
    <source>
        <dbReference type="ARBA" id="ARBA00022475"/>
    </source>
</evidence>
<sequence length="461" mass="48039">MAFVIVVCCIVLLILLLTWGKMNAFLAFLVVSVVTGIWLGIPVQKIPAALQKGIGDTVGGLLVILALGAMLGKLVAESGAAKQIAQSLMDSFGAKYVQWALLVAGFIIGIPLFYGVGFVLMVPLIFSVIYRYKLPAVYIGLPALAALSVTHGFLPPHPSPVALVGQFQANMGLTLIYGLIVAVPAIIIAGPVFSIWLKRIPAGPLQLFKPEEEGSGNKHGNSTNSLEASGKMGGSSTAEAPAVPATPAKAISFLTALLPVLLLIVTTLLQLAAPGTPWLQFAGEAPVVMLFCVLVAAYTLGPLQGRSIKTVMGIYGEAVKDIAMILLIIAGAGALKQVLSDSGVSLQIAEAMRGWHVHPLVLGWLMAAIIRACVGSATIAGITAAGMVAPLVAQGLASPELMVLSVGAGSLMFSHVNDAGFWMFKEYFNLSLKHTLLSWSVMETIVGIAGLAGVMLLDTIL</sequence>
<evidence type="ECO:0000256" key="4">
    <source>
        <dbReference type="ARBA" id="ARBA00022692"/>
    </source>
</evidence>
<dbReference type="Proteomes" id="UP000279089">
    <property type="component" value="Unassembled WGS sequence"/>
</dbReference>
<keyword evidence="3" id="KW-1003">Cell membrane</keyword>
<comment type="caution">
    <text evidence="10">The sequence shown here is derived from an EMBL/GenBank/DDBJ whole genome shotgun (WGS) entry which is preliminary data.</text>
</comment>
<keyword evidence="6 9" id="KW-0472">Membrane</keyword>
<feature type="region of interest" description="Disordered" evidence="8">
    <location>
        <begin position="211"/>
        <end position="240"/>
    </location>
</feature>
<feature type="transmembrane region" description="Helical" evidence="9">
    <location>
        <begin position="360"/>
        <end position="389"/>
    </location>
</feature>
<evidence type="ECO:0000256" key="7">
    <source>
        <dbReference type="ARBA" id="ARBA00049663"/>
    </source>
</evidence>
<feature type="transmembrane region" description="Helical" evidence="9">
    <location>
        <begin position="436"/>
        <end position="457"/>
    </location>
</feature>
<comment type="subcellular location">
    <subcellularLocation>
        <location evidence="1">Cell membrane</location>
        <topology evidence="1">Multi-pass membrane protein</topology>
    </subcellularLocation>
</comment>
<dbReference type="GO" id="GO:0015128">
    <property type="term" value="F:gluconate transmembrane transporter activity"/>
    <property type="evidence" value="ECO:0007669"/>
    <property type="project" value="InterPro"/>
</dbReference>
<name>A0A3N4M9C5_9BACT</name>
<feature type="transmembrane region" description="Helical" evidence="9">
    <location>
        <begin position="174"/>
        <end position="197"/>
    </location>
</feature>
<dbReference type="GO" id="GO:0005886">
    <property type="term" value="C:plasma membrane"/>
    <property type="evidence" value="ECO:0007669"/>
    <property type="project" value="UniProtKB-SubCell"/>
</dbReference>
<evidence type="ECO:0000313" key="10">
    <source>
        <dbReference type="EMBL" id="RPD39915.1"/>
    </source>
</evidence>
<accession>A0A3N4M9C5</accession>
<feature type="transmembrane region" description="Helical" evidence="9">
    <location>
        <begin position="251"/>
        <end position="272"/>
    </location>
</feature>
<dbReference type="PANTHER" id="PTHR30354:SF22">
    <property type="entry name" value="HIGH-AFFINITY GLUCONATE TRANSPORTER"/>
    <property type="match status" value="1"/>
</dbReference>
<evidence type="ECO:0000313" key="11">
    <source>
        <dbReference type="Proteomes" id="UP000279089"/>
    </source>
</evidence>
<gene>
    <name evidence="10" type="ORF">EG028_17485</name>
</gene>
<evidence type="ECO:0000256" key="6">
    <source>
        <dbReference type="ARBA" id="ARBA00023136"/>
    </source>
</evidence>
<feature type="transmembrane region" description="Helical" evidence="9">
    <location>
        <begin position="57"/>
        <end position="76"/>
    </location>
</feature>
<feature type="transmembrane region" description="Helical" evidence="9">
    <location>
        <begin position="278"/>
        <end position="301"/>
    </location>
</feature>
<dbReference type="PIRSF" id="PIRSF002746">
    <property type="entry name" value="Gluconate_transporter"/>
    <property type="match status" value="1"/>
</dbReference>
<evidence type="ECO:0000256" key="5">
    <source>
        <dbReference type="ARBA" id="ARBA00022989"/>
    </source>
</evidence>
<feature type="transmembrane region" description="Helical" evidence="9">
    <location>
        <begin position="96"/>
        <end position="129"/>
    </location>
</feature>
<feature type="transmembrane region" description="Helical" evidence="9">
    <location>
        <begin position="30"/>
        <end position="50"/>
    </location>
</feature>
<dbReference type="AlphaFoldDB" id="A0A3N4M9C5"/>
<evidence type="ECO:0000256" key="9">
    <source>
        <dbReference type="SAM" id="Phobius"/>
    </source>
</evidence>
<keyword evidence="11" id="KW-1185">Reference proteome</keyword>
<dbReference type="InterPro" id="IPR003474">
    <property type="entry name" value="Glcn_transporter"/>
</dbReference>
<evidence type="ECO:0000256" key="2">
    <source>
        <dbReference type="ARBA" id="ARBA00022448"/>
    </source>
</evidence>
<proteinExistence type="inferred from homology"/>
<protein>
    <submittedName>
        <fullName evidence="10">Gluconate transporter</fullName>
    </submittedName>
</protein>
<evidence type="ECO:0000256" key="1">
    <source>
        <dbReference type="ARBA" id="ARBA00004651"/>
    </source>
</evidence>
<feature type="transmembrane region" description="Helical" evidence="9">
    <location>
        <begin position="322"/>
        <end position="340"/>
    </location>
</feature>
<keyword evidence="5 9" id="KW-1133">Transmembrane helix</keyword>
<feature type="transmembrane region" description="Helical" evidence="9">
    <location>
        <begin position="136"/>
        <end position="154"/>
    </location>
</feature>
<dbReference type="RefSeq" id="WP_120517795.1">
    <property type="nucleotide sequence ID" value="NZ_QXZY01000010.1"/>
</dbReference>
<reference evidence="11" key="1">
    <citation type="submission" date="2018-11" db="EMBL/GenBank/DDBJ databases">
        <title>Chitinophaga lutea sp.nov., isolate from arsenic contaminated soil.</title>
        <authorList>
            <person name="Zong Y."/>
        </authorList>
    </citation>
    <scope>NUCLEOTIDE SEQUENCE [LARGE SCALE GENOMIC DNA]</scope>
    <source>
        <strain evidence="11">YLT18</strain>
    </source>
</reference>
<keyword evidence="4 9" id="KW-0812">Transmembrane</keyword>
<dbReference type="PANTHER" id="PTHR30354">
    <property type="entry name" value="GNT FAMILY GLUCONATE TRANSPORTER"/>
    <property type="match status" value="1"/>
</dbReference>
<feature type="compositionally biased region" description="Polar residues" evidence="8">
    <location>
        <begin position="218"/>
        <end position="227"/>
    </location>
</feature>
<dbReference type="NCBIfam" id="TIGR00791">
    <property type="entry name" value="gntP"/>
    <property type="match status" value="1"/>
</dbReference>